<dbReference type="Proteomes" id="UP001230504">
    <property type="component" value="Unassembled WGS sequence"/>
</dbReference>
<dbReference type="RefSeq" id="XP_060410084.1">
    <property type="nucleotide sequence ID" value="XM_060558742.1"/>
</dbReference>
<gene>
    <name evidence="1" type="ORF">LY79DRAFT_565561</name>
</gene>
<evidence type="ECO:0000313" key="2">
    <source>
        <dbReference type="Proteomes" id="UP001230504"/>
    </source>
</evidence>
<accession>A0AAD8UZ63</accession>
<dbReference type="EMBL" id="JAHLJV010000073">
    <property type="protein sequence ID" value="KAK1574586.1"/>
    <property type="molecule type" value="Genomic_DNA"/>
</dbReference>
<dbReference type="AlphaFoldDB" id="A0AAD8UZ63"/>
<reference evidence="1" key="1">
    <citation type="submission" date="2021-06" db="EMBL/GenBank/DDBJ databases">
        <title>Comparative genomics, transcriptomics and evolutionary studies reveal genomic signatures of adaptation to plant cell wall in hemibiotrophic fungi.</title>
        <authorList>
            <consortium name="DOE Joint Genome Institute"/>
            <person name="Baroncelli R."/>
            <person name="Diaz J.F."/>
            <person name="Benocci T."/>
            <person name="Peng M."/>
            <person name="Battaglia E."/>
            <person name="Haridas S."/>
            <person name="Andreopoulos W."/>
            <person name="Labutti K."/>
            <person name="Pangilinan J."/>
            <person name="Floch G.L."/>
            <person name="Makela M.R."/>
            <person name="Henrissat B."/>
            <person name="Grigoriev I.V."/>
            <person name="Crouch J.A."/>
            <person name="De Vries R.P."/>
            <person name="Sukno S.A."/>
            <person name="Thon M.R."/>
        </authorList>
    </citation>
    <scope>NUCLEOTIDE SEQUENCE</scope>
    <source>
        <strain evidence="1">CBS 125086</strain>
    </source>
</reference>
<comment type="caution">
    <text evidence="1">The sequence shown here is derived from an EMBL/GenBank/DDBJ whole genome shotgun (WGS) entry which is preliminary data.</text>
</comment>
<evidence type="ECO:0000313" key="1">
    <source>
        <dbReference type="EMBL" id="KAK1574586.1"/>
    </source>
</evidence>
<sequence length="101" mass="11097">MVRCCVTSFAGFLSSFSFFFLSVFSRFPSGLGKNDDGLDRSPTHVRAIALKMHAQIPEYGPLLARPCSPTRSLLPPFASAAVRSSLVLMDRRCLLFPCLVV</sequence>
<dbReference type="GeneID" id="85442982"/>
<proteinExistence type="predicted"/>
<organism evidence="1 2">
    <name type="scientific">Colletotrichum navitas</name>
    <dbReference type="NCBI Taxonomy" id="681940"/>
    <lineage>
        <taxon>Eukaryota</taxon>
        <taxon>Fungi</taxon>
        <taxon>Dikarya</taxon>
        <taxon>Ascomycota</taxon>
        <taxon>Pezizomycotina</taxon>
        <taxon>Sordariomycetes</taxon>
        <taxon>Hypocreomycetidae</taxon>
        <taxon>Glomerellales</taxon>
        <taxon>Glomerellaceae</taxon>
        <taxon>Colletotrichum</taxon>
        <taxon>Colletotrichum graminicola species complex</taxon>
    </lineage>
</organism>
<protein>
    <submittedName>
        <fullName evidence="1">Uncharacterized protein</fullName>
    </submittedName>
</protein>
<keyword evidence="2" id="KW-1185">Reference proteome</keyword>
<name>A0AAD8UZ63_9PEZI</name>